<feature type="transmembrane region" description="Helical" evidence="8">
    <location>
        <begin position="47"/>
        <end position="72"/>
    </location>
</feature>
<dbReference type="Pfam" id="PF00375">
    <property type="entry name" value="SDF"/>
    <property type="match status" value="1"/>
</dbReference>
<dbReference type="STRING" id="1560201.NG42_09490"/>
<dbReference type="InterPro" id="IPR001991">
    <property type="entry name" value="Na-dicarboxylate_symporter"/>
</dbReference>
<dbReference type="GO" id="GO:0015293">
    <property type="term" value="F:symporter activity"/>
    <property type="evidence" value="ECO:0007669"/>
    <property type="project" value="UniProtKB-KW"/>
</dbReference>
<feature type="transmembrane region" description="Helical" evidence="8">
    <location>
        <begin position="295"/>
        <end position="323"/>
    </location>
</feature>
<keyword evidence="12" id="KW-1185">Reference proteome</keyword>
<evidence type="ECO:0000256" key="8">
    <source>
        <dbReference type="SAM" id="Phobius"/>
    </source>
</evidence>
<evidence type="ECO:0000256" key="1">
    <source>
        <dbReference type="ARBA" id="ARBA00004651"/>
    </source>
</evidence>
<keyword evidence="2" id="KW-0813">Transport</keyword>
<evidence type="ECO:0000256" key="5">
    <source>
        <dbReference type="ARBA" id="ARBA00022847"/>
    </source>
</evidence>
<keyword evidence="6 8" id="KW-1133">Transmembrane helix</keyword>
<evidence type="ECO:0000256" key="6">
    <source>
        <dbReference type="ARBA" id="ARBA00022989"/>
    </source>
</evidence>
<evidence type="ECO:0000256" key="7">
    <source>
        <dbReference type="ARBA" id="ARBA00023136"/>
    </source>
</evidence>
<keyword evidence="3" id="KW-1003">Cell membrane</keyword>
<evidence type="ECO:0000256" key="3">
    <source>
        <dbReference type="ARBA" id="ARBA00022475"/>
    </source>
</evidence>
<dbReference type="Proteomes" id="UP000036851">
    <property type="component" value="Unassembled WGS sequence"/>
</dbReference>
<dbReference type="EMBL" id="JRXE01000011">
    <property type="protein sequence ID" value="KOC90291.1"/>
    <property type="molecule type" value="Genomic_DNA"/>
</dbReference>
<dbReference type="GO" id="GO:0005886">
    <property type="term" value="C:plasma membrane"/>
    <property type="evidence" value="ECO:0007669"/>
    <property type="project" value="UniProtKB-SubCell"/>
</dbReference>
<evidence type="ECO:0000313" key="10">
    <source>
        <dbReference type="EMBL" id="KOC94747.1"/>
    </source>
</evidence>
<dbReference type="FunFam" id="1.10.3860.10:FF:000001">
    <property type="entry name" value="C4-dicarboxylate transport protein"/>
    <property type="match status" value="1"/>
</dbReference>
<dbReference type="PANTHER" id="PTHR42865">
    <property type="entry name" value="PROTON/GLUTAMATE-ASPARTATE SYMPORTER"/>
    <property type="match status" value="1"/>
</dbReference>
<feature type="transmembrane region" description="Helical" evidence="8">
    <location>
        <begin position="7"/>
        <end position="27"/>
    </location>
</feature>
<name>A0A0L7T4Z8_9GAMM</name>
<comment type="subcellular location">
    <subcellularLocation>
        <location evidence="1">Cell membrane</location>
        <topology evidence="1">Multi-pass membrane protein</topology>
    </subcellularLocation>
</comment>
<feature type="transmembrane region" description="Helical" evidence="8">
    <location>
        <begin position="155"/>
        <end position="173"/>
    </location>
</feature>
<dbReference type="PANTHER" id="PTHR42865:SF7">
    <property type="entry name" value="PROTON_GLUTAMATE-ASPARTATE SYMPORTER"/>
    <property type="match status" value="1"/>
</dbReference>
<organism evidence="9 12">
    <name type="scientific">Winslowiella iniecta</name>
    <dbReference type="NCBI Taxonomy" id="1560201"/>
    <lineage>
        <taxon>Bacteria</taxon>
        <taxon>Pseudomonadati</taxon>
        <taxon>Pseudomonadota</taxon>
        <taxon>Gammaproteobacteria</taxon>
        <taxon>Enterobacterales</taxon>
        <taxon>Erwiniaceae</taxon>
        <taxon>Winslowiella</taxon>
    </lineage>
</organism>
<proteinExistence type="predicted"/>
<dbReference type="OrthoDB" id="9766690at2"/>
<protein>
    <submittedName>
        <fullName evidence="9">Sodium:dicarboxylate symporter</fullName>
    </submittedName>
</protein>
<dbReference type="PATRIC" id="fig|1560201.3.peg.2023"/>
<reference evidence="11 12" key="1">
    <citation type="journal article" date="2015" name="Int. J. Syst. Evol. Microbiol.">
        <title>Erwinia iniecta sp. nov., isolated from Russian wheat aphids (Diuraphis noxia).</title>
        <authorList>
            <person name="Campillo T."/>
            <person name="Luna E."/>
            <person name="Portier P."/>
            <person name="Fischer-Le Saux M."/>
            <person name="Lapitan N."/>
            <person name="Tisserat N.A."/>
            <person name="Leach J.E."/>
        </authorList>
    </citation>
    <scope>NUCLEOTIDE SEQUENCE [LARGE SCALE GENOMIC DNA]</scope>
    <source>
        <strain evidence="9 12">B120</strain>
        <strain evidence="10 11">B149</strain>
    </source>
</reference>
<keyword evidence="5" id="KW-0769">Symport</keyword>
<feature type="transmembrane region" description="Helical" evidence="8">
    <location>
        <begin position="335"/>
        <end position="360"/>
    </location>
</feature>
<evidence type="ECO:0000313" key="11">
    <source>
        <dbReference type="Proteomes" id="UP000036851"/>
    </source>
</evidence>
<evidence type="ECO:0000313" key="12">
    <source>
        <dbReference type="Proteomes" id="UP000037088"/>
    </source>
</evidence>
<dbReference type="AlphaFoldDB" id="A0A0L7T4Z8"/>
<sequence>MKKMKVTLVWQILIGFALGILIGAYLYHYPEHRDGIIKNILQPAGDIFLKMMKMIVIPVVFCCMVLGIAGQGNKKSVGRVGLKTMIYFFCITTTAIIFGLLVGNIFKPGAGADLTLLRAGAVHLQTSAVESHGLASIITNIIPENIIEAMAQGKILSVLFFAVLFGMALNVMDERKKQPVIDLISGIVDAMFKLTNFIMAYSPIGVCAMIAVTISTFGFSSLLPLAKLVLVGYGAILFFAIVVLGTIARFFGINIFSLAKYIKDELILTYSSAASAAVIPRIIQKVEELGAPKSIAGFVVPIGYSFNLDGTSIFLGIATLFITQLYGIDLSISEQVMLVVTMVVTTKGAAGVPGFMFVILSATLSSAGLPLEGIAFIAGIYRIIDMCNSTMNVFGNALAPLVIAKWEQKSRRTENLTELA</sequence>
<evidence type="ECO:0000256" key="2">
    <source>
        <dbReference type="ARBA" id="ARBA00022448"/>
    </source>
</evidence>
<feature type="transmembrane region" description="Helical" evidence="8">
    <location>
        <begin position="366"/>
        <end position="384"/>
    </location>
</feature>
<feature type="transmembrane region" description="Helical" evidence="8">
    <location>
        <begin position="194"/>
        <end position="219"/>
    </location>
</feature>
<accession>A0A0L7T4Z8</accession>
<dbReference type="SUPFAM" id="SSF118215">
    <property type="entry name" value="Proton glutamate symport protein"/>
    <property type="match status" value="1"/>
</dbReference>
<comment type="caution">
    <text evidence="9">The sequence shown here is derived from an EMBL/GenBank/DDBJ whole genome shotgun (WGS) entry which is preliminary data.</text>
</comment>
<evidence type="ECO:0000313" key="9">
    <source>
        <dbReference type="EMBL" id="KOC90291.1"/>
    </source>
</evidence>
<dbReference type="Proteomes" id="UP000037088">
    <property type="component" value="Unassembled WGS sequence"/>
</dbReference>
<feature type="transmembrane region" description="Helical" evidence="8">
    <location>
        <begin position="231"/>
        <end position="253"/>
    </location>
</feature>
<dbReference type="PROSITE" id="PS00713">
    <property type="entry name" value="NA_DICARBOXYL_SYMP_1"/>
    <property type="match status" value="1"/>
</dbReference>
<dbReference type="Gene3D" id="1.10.3860.10">
    <property type="entry name" value="Sodium:dicarboxylate symporter"/>
    <property type="match status" value="1"/>
</dbReference>
<gene>
    <name evidence="9" type="ORF">NG42_09490</name>
    <name evidence="10" type="ORF">NG43_02850</name>
</gene>
<dbReference type="InterPro" id="IPR036458">
    <property type="entry name" value="Na:dicarbo_symporter_sf"/>
</dbReference>
<dbReference type="InterPro" id="IPR018107">
    <property type="entry name" value="Na-dicarboxylate_symporter_CS"/>
</dbReference>
<dbReference type="PRINTS" id="PR00173">
    <property type="entry name" value="EDTRNSPORT"/>
</dbReference>
<evidence type="ECO:0000256" key="4">
    <source>
        <dbReference type="ARBA" id="ARBA00022692"/>
    </source>
</evidence>
<dbReference type="EMBL" id="JRXF01000003">
    <property type="protein sequence ID" value="KOC94747.1"/>
    <property type="molecule type" value="Genomic_DNA"/>
</dbReference>
<dbReference type="RefSeq" id="WP_052899060.1">
    <property type="nucleotide sequence ID" value="NZ_JRXE01000011.1"/>
</dbReference>
<feature type="transmembrane region" description="Helical" evidence="8">
    <location>
        <begin position="84"/>
        <end position="106"/>
    </location>
</feature>
<dbReference type="GO" id="GO:0006835">
    <property type="term" value="P:dicarboxylic acid transport"/>
    <property type="evidence" value="ECO:0007669"/>
    <property type="project" value="TreeGrafter"/>
</dbReference>
<keyword evidence="7 8" id="KW-0472">Membrane</keyword>
<keyword evidence="4 8" id="KW-0812">Transmembrane</keyword>